<dbReference type="RefSeq" id="WP_378113956.1">
    <property type="nucleotide sequence ID" value="NZ_JBHSNC010000057.1"/>
</dbReference>
<dbReference type="Proteomes" id="UP001596108">
    <property type="component" value="Unassembled WGS sequence"/>
</dbReference>
<dbReference type="GO" id="GO:0008168">
    <property type="term" value="F:methyltransferase activity"/>
    <property type="evidence" value="ECO:0007669"/>
    <property type="project" value="UniProtKB-KW"/>
</dbReference>
<protein>
    <submittedName>
        <fullName evidence="2">Class I SAM-dependent methyltransferase</fullName>
        <ecNumber evidence="2">2.1.1.-</ecNumber>
    </submittedName>
</protein>
<evidence type="ECO:0000313" key="2">
    <source>
        <dbReference type="EMBL" id="MFC5531984.1"/>
    </source>
</evidence>
<comment type="caution">
    <text evidence="2">The sequence shown here is derived from an EMBL/GenBank/DDBJ whole genome shotgun (WGS) entry which is preliminary data.</text>
</comment>
<dbReference type="EMBL" id="JBHSNC010000057">
    <property type="protein sequence ID" value="MFC5531984.1"/>
    <property type="molecule type" value="Genomic_DNA"/>
</dbReference>
<organism evidence="2 3">
    <name type="scientific">Cohnella yongneupensis</name>
    <dbReference type="NCBI Taxonomy" id="425006"/>
    <lineage>
        <taxon>Bacteria</taxon>
        <taxon>Bacillati</taxon>
        <taxon>Bacillota</taxon>
        <taxon>Bacilli</taxon>
        <taxon>Bacillales</taxon>
        <taxon>Paenibacillaceae</taxon>
        <taxon>Cohnella</taxon>
    </lineage>
</organism>
<dbReference type="Gene3D" id="3.40.50.150">
    <property type="entry name" value="Vaccinia Virus protein VP39"/>
    <property type="match status" value="1"/>
</dbReference>
<keyword evidence="2" id="KW-0808">Transferase</keyword>
<evidence type="ECO:0000313" key="3">
    <source>
        <dbReference type="Proteomes" id="UP001596108"/>
    </source>
</evidence>
<proteinExistence type="predicted"/>
<name>A0ABW0R9E2_9BACL</name>
<keyword evidence="3" id="KW-1185">Reference proteome</keyword>
<reference evidence="3" key="1">
    <citation type="journal article" date="2019" name="Int. J. Syst. Evol. Microbiol.">
        <title>The Global Catalogue of Microorganisms (GCM) 10K type strain sequencing project: providing services to taxonomists for standard genome sequencing and annotation.</title>
        <authorList>
            <consortium name="The Broad Institute Genomics Platform"/>
            <consortium name="The Broad Institute Genome Sequencing Center for Infectious Disease"/>
            <person name="Wu L."/>
            <person name="Ma J."/>
        </authorList>
    </citation>
    <scope>NUCLEOTIDE SEQUENCE [LARGE SCALE GENOMIC DNA]</scope>
    <source>
        <strain evidence="3">CGMCC 1.18578</strain>
    </source>
</reference>
<gene>
    <name evidence="2" type="ORF">ACFPQ4_21420</name>
</gene>
<dbReference type="InterPro" id="IPR029063">
    <property type="entry name" value="SAM-dependent_MTases_sf"/>
</dbReference>
<dbReference type="EC" id="2.1.1.-" evidence="2"/>
<sequence>MNNNGVNKGADVGAPPAYPQTGVASTCRAYREYEAMFRLEEGDLRAGTVLDVAGGASSFTAHLRTLGIEAFAVDPFYEGVTEQVIADAEKEIEVSSAKIAANAASFDWSFYGSPEQHRQLREQSLQRFAADFRMEGGRKRYISAALPNLPFADDTFSLVVCSHFLFLYADSFDERFHAAAIDEILRVLKPGGQLRIYPLVSLKWEEISYLDRLIDGVSGKARATLISTGLPFTPRPSSLLRLVKMG</sequence>
<feature type="domain" description="Methyltransferase type 11" evidence="1">
    <location>
        <begin position="137"/>
        <end position="195"/>
    </location>
</feature>
<dbReference type="SUPFAM" id="SSF53335">
    <property type="entry name" value="S-adenosyl-L-methionine-dependent methyltransferases"/>
    <property type="match status" value="1"/>
</dbReference>
<dbReference type="Pfam" id="PF08241">
    <property type="entry name" value="Methyltransf_11"/>
    <property type="match status" value="1"/>
</dbReference>
<dbReference type="InterPro" id="IPR013216">
    <property type="entry name" value="Methyltransf_11"/>
</dbReference>
<accession>A0ABW0R9E2</accession>
<evidence type="ECO:0000259" key="1">
    <source>
        <dbReference type="Pfam" id="PF08241"/>
    </source>
</evidence>
<keyword evidence="2" id="KW-0489">Methyltransferase</keyword>
<dbReference type="GO" id="GO:0032259">
    <property type="term" value="P:methylation"/>
    <property type="evidence" value="ECO:0007669"/>
    <property type="project" value="UniProtKB-KW"/>
</dbReference>